<dbReference type="InterPro" id="IPR021838">
    <property type="entry name" value="DUF3431"/>
</dbReference>
<protein>
    <submittedName>
        <fullName evidence="2">Uncharacterized protein</fullName>
    </submittedName>
</protein>
<evidence type="ECO:0000313" key="1">
    <source>
        <dbReference type="EMBL" id="KAK8835250.1"/>
    </source>
</evidence>
<evidence type="ECO:0000313" key="2">
    <source>
        <dbReference type="EMBL" id="KAK8836175.1"/>
    </source>
</evidence>
<name>A0ABR2GQF8_9EUKA</name>
<sequence>MENKTIFNDYEYNGYFDYWNDENFTKKSSWDLQSPPYSFYDLMSYFFDDMRIDWEGYNSFPSCSTFFIKAEMIRTHSIDFYRKLITKGRDWSRKHKEWKPYPGYYCGRVFEYSYHLIFGKNKLIDKPPFLCNVIKFF</sequence>
<organism evidence="2 3">
    <name type="scientific">Tritrichomonas musculus</name>
    <dbReference type="NCBI Taxonomy" id="1915356"/>
    <lineage>
        <taxon>Eukaryota</taxon>
        <taxon>Metamonada</taxon>
        <taxon>Parabasalia</taxon>
        <taxon>Tritrichomonadida</taxon>
        <taxon>Tritrichomonadidae</taxon>
        <taxon>Tritrichomonas</taxon>
    </lineage>
</organism>
<accession>A0ABR2GQF8</accession>
<reference evidence="2 3" key="1">
    <citation type="submission" date="2024-04" db="EMBL/GenBank/DDBJ databases">
        <title>Tritrichomonas musculus Genome.</title>
        <authorList>
            <person name="Alves-Ferreira E."/>
            <person name="Grigg M."/>
            <person name="Lorenzi H."/>
            <person name="Galac M."/>
        </authorList>
    </citation>
    <scope>NUCLEOTIDE SEQUENCE [LARGE SCALE GENOMIC DNA]</scope>
    <source>
        <strain evidence="2 3">EAF2021</strain>
    </source>
</reference>
<evidence type="ECO:0000313" key="3">
    <source>
        <dbReference type="Proteomes" id="UP001470230"/>
    </source>
</evidence>
<dbReference type="Proteomes" id="UP001470230">
    <property type="component" value="Unassembled WGS sequence"/>
</dbReference>
<gene>
    <name evidence="1" type="ORF">M9Y10_017035</name>
    <name evidence="2" type="ORF">M9Y10_039806</name>
</gene>
<keyword evidence="3" id="KW-1185">Reference proteome</keyword>
<dbReference type="EMBL" id="JAPFFF010000067">
    <property type="protein sequence ID" value="KAK8836175.1"/>
    <property type="molecule type" value="Genomic_DNA"/>
</dbReference>
<comment type="caution">
    <text evidence="2">The sequence shown here is derived from an EMBL/GenBank/DDBJ whole genome shotgun (WGS) entry which is preliminary data.</text>
</comment>
<proteinExistence type="predicted"/>
<dbReference type="EMBL" id="JAPFFF010000203">
    <property type="protein sequence ID" value="KAK8835250.1"/>
    <property type="molecule type" value="Genomic_DNA"/>
</dbReference>
<dbReference type="Pfam" id="PF11913">
    <property type="entry name" value="DUF3431"/>
    <property type="match status" value="1"/>
</dbReference>